<dbReference type="AlphaFoldDB" id="A0A8C4QXE9"/>
<evidence type="ECO:0000256" key="7">
    <source>
        <dbReference type="ARBA" id="ARBA00023136"/>
    </source>
</evidence>
<proteinExistence type="inferred from homology"/>
<dbReference type="PANTHER" id="PTHR32261:SF3">
    <property type="entry name" value="CALCIUM HOMEOSTASIS MODULATOR PROTEIN 2"/>
    <property type="match status" value="1"/>
</dbReference>
<keyword evidence="3" id="KW-0813">Transport</keyword>
<dbReference type="GO" id="GO:0005261">
    <property type="term" value="F:monoatomic cation channel activity"/>
    <property type="evidence" value="ECO:0007669"/>
    <property type="project" value="TreeGrafter"/>
</dbReference>
<evidence type="ECO:0000256" key="3">
    <source>
        <dbReference type="ARBA" id="ARBA00022448"/>
    </source>
</evidence>
<accession>A0A8C4QXE9</accession>
<keyword evidence="4 9" id="KW-0812">Transmembrane</keyword>
<evidence type="ECO:0000256" key="9">
    <source>
        <dbReference type="SAM" id="Phobius"/>
    </source>
</evidence>
<dbReference type="InterPro" id="IPR029569">
    <property type="entry name" value="CALHM"/>
</dbReference>
<evidence type="ECO:0000256" key="4">
    <source>
        <dbReference type="ARBA" id="ARBA00022692"/>
    </source>
</evidence>
<dbReference type="GeneTree" id="ENSGT01030000234610"/>
<comment type="similarity">
    <text evidence="2">Belongs to the CALHM family.</text>
</comment>
<evidence type="ECO:0000256" key="1">
    <source>
        <dbReference type="ARBA" id="ARBA00004141"/>
    </source>
</evidence>
<dbReference type="GO" id="GO:0005886">
    <property type="term" value="C:plasma membrane"/>
    <property type="evidence" value="ECO:0007669"/>
    <property type="project" value="TreeGrafter"/>
</dbReference>
<keyword evidence="7 9" id="KW-0472">Membrane</keyword>
<organism evidence="10 11">
    <name type="scientific">Eptatretus burgeri</name>
    <name type="common">Inshore hagfish</name>
    <dbReference type="NCBI Taxonomy" id="7764"/>
    <lineage>
        <taxon>Eukaryota</taxon>
        <taxon>Metazoa</taxon>
        <taxon>Chordata</taxon>
        <taxon>Craniata</taxon>
        <taxon>Vertebrata</taxon>
        <taxon>Cyclostomata</taxon>
        <taxon>Myxini</taxon>
        <taxon>Myxiniformes</taxon>
        <taxon>Myxinidae</taxon>
        <taxon>Eptatretinae</taxon>
        <taxon>Eptatretus</taxon>
    </lineage>
</organism>
<protein>
    <submittedName>
        <fullName evidence="10">Uncharacterized protein</fullName>
    </submittedName>
</protein>
<evidence type="ECO:0000256" key="8">
    <source>
        <dbReference type="ARBA" id="ARBA00023303"/>
    </source>
</evidence>
<dbReference type="Proteomes" id="UP000694388">
    <property type="component" value="Unplaced"/>
</dbReference>
<dbReference type="GO" id="GO:1904669">
    <property type="term" value="P:ATP export"/>
    <property type="evidence" value="ECO:0007669"/>
    <property type="project" value="UniProtKB-ARBA"/>
</dbReference>
<feature type="transmembrane region" description="Helical" evidence="9">
    <location>
        <begin position="290"/>
        <end position="311"/>
    </location>
</feature>
<evidence type="ECO:0000256" key="5">
    <source>
        <dbReference type="ARBA" id="ARBA00022989"/>
    </source>
</evidence>
<evidence type="ECO:0000313" key="11">
    <source>
        <dbReference type="Proteomes" id="UP000694388"/>
    </source>
</evidence>
<feature type="transmembrane region" description="Helical" evidence="9">
    <location>
        <begin position="256"/>
        <end position="278"/>
    </location>
</feature>
<dbReference type="InterPro" id="IPR036322">
    <property type="entry name" value="WD40_repeat_dom_sf"/>
</dbReference>
<keyword evidence="8" id="KW-0407">Ion channel</keyword>
<name>A0A8C4QXE9_EPTBU</name>
<sequence length="501" mass="55648">MPHKGHTHLAAGFYDGSVAIWELTSDSCLLRTGTVDSCTIFPYQLFVAHHRLVSSIVWSPSNRFLQNGMLYVDFGFLGFKPHLVPAQSASVWTVSVCNWTNILYMGDGAGSVVGTMLPNCWKEQSLYQHYIFPVYWMEKNDASRWEEADETEKFSSIWQVHEGNEGQECGEKPSEFGLTFHDTDLTSFFKHRVRDSFKRLSDQRKYESSQLDDARLKPHFSIHKVRSNPCLDSHLWLLSAGFSGLCFHGQAYKHHVLWNILVALGTCGGQLVFSGATFSCPCKAGLNIPYSMATLVVPSLLLFLLGCGLCADTWHLLRACTHGQLSSNTWDIVGSILLSVIGRAIVAPLSWTCISLLTGTMFVCAAAESSDPTQYGFYDLFVTWKSLPEIMAAVPCPDIPLDPALQKAHFPRQAVLLSLHAKSQMYGWLLLGLCSIFIFGVMCVKGKYSIPGLLDITFPISPPSTSCRTFLFLITFHSLSSNSCSNAHHSLARFVPSDPDS</sequence>
<keyword evidence="11" id="KW-1185">Reference proteome</keyword>
<dbReference type="Pfam" id="PF14798">
    <property type="entry name" value="Ca_hom_mod"/>
    <property type="match status" value="1"/>
</dbReference>
<feature type="transmembrane region" description="Helical" evidence="9">
    <location>
        <begin position="425"/>
        <end position="444"/>
    </location>
</feature>
<reference evidence="10" key="2">
    <citation type="submission" date="2025-09" db="UniProtKB">
        <authorList>
            <consortium name="Ensembl"/>
        </authorList>
    </citation>
    <scope>IDENTIFICATION</scope>
</reference>
<dbReference type="SUPFAM" id="SSF50978">
    <property type="entry name" value="WD40 repeat-like"/>
    <property type="match status" value="1"/>
</dbReference>
<comment type="subcellular location">
    <subcellularLocation>
        <location evidence="1">Membrane</location>
        <topology evidence="1">Multi-pass membrane protein</topology>
    </subcellularLocation>
</comment>
<dbReference type="Gene3D" id="2.130.10.10">
    <property type="entry name" value="YVTN repeat-like/Quinoprotein amine dehydrogenase"/>
    <property type="match status" value="1"/>
</dbReference>
<reference evidence="10" key="1">
    <citation type="submission" date="2025-08" db="UniProtKB">
        <authorList>
            <consortium name="Ensembl"/>
        </authorList>
    </citation>
    <scope>IDENTIFICATION</scope>
</reference>
<keyword evidence="5 9" id="KW-1133">Transmembrane helix</keyword>
<dbReference type="InterPro" id="IPR015943">
    <property type="entry name" value="WD40/YVTN_repeat-like_dom_sf"/>
</dbReference>
<evidence type="ECO:0000256" key="6">
    <source>
        <dbReference type="ARBA" id="ARBA00023065"/>
    </source>
</evidence>
<dbReference type="Ensembl" id="ENSEBUT00000021840.1">
    <property type="protein sequence ID" value="ENSEBUP00000021264.1"/>
    <property type="gene ID" value="ENSEBUG00000013131.1"/>
</dbReference>
<evidence type="ECO:0000256" key="2">
    <source>
        <dbReference type="ARBA" id="ARBA00008497"/>
    </source>
</evidence>
<evidence type="ECO:0000313" key="10">
    <source>
        <dbReference type="Ensembl" id="ENSEBUP00000021264.1"/>
    </source>
</evidence>
<dbReference type="PANTHER" id="PTHR32261">
    <property type="entry name" value="CALCIUM HOMEOSTASIS MODULATOR PROTEIN"/>
    <property type="match status" value="1"/>
</dbReference>
<keyword evidence="6" id="KW-0406">Ion transport</keyword>